<dbReference type="Gene3D" id="3.40.50.2300">
    <property type="match status" value="1"/>
</dbReference>
<dbReference type="PROSITE" id="PS50110">
    <property type="entry name" value="RESPONSE_REGULATORY"/>
    <property type="match status" value="1"/>
</dbReference>
<dbReference type="InterPro" id="IPR052048">
    <property type="entry name" value="ST_Response_Regulator"/>
</dbReference>
<dbReference type="PANTHER" id="PTHR43228:SF8">
    <property type="entry name" value="TRANSCRIPTIONAL REGULATORY PROTEIN GLNL"/>
    <property type="match status" value="1"/>
</dbReference>
<dbReference type="EMBL" id="JAGMVS010000047">
    <property type="protein sequence ID" value="MCM2437056.1"/>
    <property type="molecule type" value="Genomic_DNA"/>
</dbReference>
<dbReference type="InterPro" id="IPR013972">
    <property type="entry name" value="YcbB"/>
</dbReference>
<dbReference type="PANTHER" id="PTHR43228">
    <property type="entry name" value="TWO-COMPONENT RESPONSE REGULATOR"/>
    <property type="match status" value="1"/>
</dbReference>
<dbReference type="Pfam" id="PF08664">
    <property type="entry name" value="YcbB"/>
    <property type="match status" value="1"/>
</dbReference>
<dbReference type="InterPro" id="IPR011006">
    <property type="entry name" value="CheY-like_superfamily"/>
</dbReference>
<keyword evidence="4" id="KW-1185">Reference proteome</keyword>
<gene>
    <name evidence="3" type="ORF">KAK10_03795</name>
</gene>
<comment type="caution">
    <text evidence="3">The sequence shown here is derived from an EMBL/GenBank/DDBJ whole genome shotgun (WGS) entry which is preliminary data.</text>
</comment>
<dbReference type="InterPro" id="IPR001789">
    <property type="entry name" value="Sig_transdc_resp-reg_receiver"/>
</dbReference>
<dbReference type="SMART" id="SM00448">
    <property type="entry name" value="REC"/>
    <property type="match status" value="1"/>
</dbReference>
<evidence type="ECO:0000313" key="4">
    <source>
        <dbReference type="Proteomes" id="UP001057481"/>
    </source>
</evidence>
<name>A0ABT0VHC2_9LACO</name>
<evidence type="ECO:0000313" key="3">
    <source>
        <dbReference type="EMBL" id="MCM2437056.1"/>
    </source>
</evidence>
<dbReference type="Proteomes" id="UP001057481">
    <property type="component" value="Unassembled WGS sequence"/>
</dbReference>
<proteinExistence type="predicted"/>
<evidence type="ECO:0000259" key="2">
    <source>
        <dbReference type="PROSITE" id="PS50110"/>
    </source>
</evidence>
<dbReference type="SUPFAM" id="SSF52172">
    <property type="entry name" value="CheY-like"/>
    <property type="match status" value="1"/>
</dbReference>
<feature type="modified residue" description="4-aspartylphosphate" evidence="1">
    <location>
        <position position="54"/>
    </location>
</feature>
<keyword evidence="1" id="KW-0597">Phosphoprotein</keyword>
<dbReference type="RefSeq" id="WP_205143876.1">
    <property type="nucleotide sequence ID" value="NZ_JAFBDN010000013.1"/>
</dbReference>
<dbReference type="Pfam" id="PF00072">
    <property type="entry name" value="Response_reg"/>
    <property type="match status" value="1"/>
</dbReference>
<sequence>MNFFIIDDDPSVPMILQRILEDDINNNVVGIAHTASNALNTILIANNIDIVLIDLLMPEISGIELIKQIKPLKPDLKFVMISQVHDSALRTQAYEAGIEFFIDKPINIIEVKTVIQNVIMSLQMVKKLQHIQNLLIPNNDHINTISTTTFANKEKILSVLRFLGITSEKGVSDILAIAQLMIDKNLTFREINFNTLYHIDDHEKKILFQRIRRAIKVGLRNLATLLLDDMGDELVIEYANALYEYKNVCIESQFLQNKRLTGGKVSLKHFFDGLVQESNKHF</sequence>
<accession>A0ABT0VHC2</accession>
<feature type="domain" description="Response regulatory" evidence="2">
    <location>
        <begin position="2"/>
        <end position="119"/>
    </location>
</feature>
<protein>
    <submittedName>
        <fullName evidence="3">Response regulator</fullName>
    </submittedName>
</protein>
<organism evidence="3 4">
    <name type="scientific">Periweissella beninensis</name>
    <dbReference type="NCBI Taxonomy" id="504936"/>
    <lineage>
        <taxon>Bacteria</taxon>
        <taxon>Bacillati</taxon>
        <taxon>Bacillota</taxon>
        <taxon>Bacilli</taxon>
        <taxon>Lactobacillales</taxon>
        <taxon>Lactobacillaceae</taxon>
        <taxon>Periweissella</taxon>
    </lineage>
</organism>
<evidence type="ECO:0000256" key="1">
    <source>
        <dbReference type="PROSITE-ProRule" id="PRU00169"/>
    </source>
</evidence>
<reference evidence="3" key="1">
    <citation type="submission" date="2021-04" db="EMBL/GenBank/DDBJ databases">
        <title>Taxonomic assessment of Weissella genus.</title>
        <authorList>
            <person name="Fanelli F."/>
            <person name="Chieffi D."/>
            <person name="Dell'Aquila A."/>
            <person name="Gyu-Sung C."/>
            <person name="Franz C.M.A.P."/>
            <person name="Fusco V."/>
        </authorList>
    </citation>
    <scope>NUCLEOTIDE SEQUENCE</scope>
    <source>
        <strain evidence="3">LMG 25373</strain>
    </source>
</reference>